<evidence type="ECO:0000313" key="3">
    <source>
        <dbReference type="EMBL" id="KAK1785864.1"/>
    </source>
</evidence>
<dbReference type="InterPro" id="IPR036638">
    <property type="entry name" value="HLH_DNA-bd_sf"/>
</dbReference>
<dbReference type="InterPro" id="IPR050283">
    <property type="entry name" value="E-box_TF_Regulators"/>
</dbReference>
<protein>
    <recommendedName>
        <fullName evidence="2">BHLH domain-containing protein</fullName>
    </recommendedName>
</protein>
<dbReference type="InterPro" id="IPR011598">
    <property type="entry name" value="bHLH_dom"/>
</dbReference>
<keyword evidence="4" id="KW-1185">Reference proteome</keyword>
<dbReference type="Proteomes" id="UP001239994">
    <property type="component" value="Unassembled WGS sequence"/>
</dbReference>
<evidence type="ECO:0000256" key="1">
    <source>
        <dbReference type="SAM" id="MobiDB-lite"/>
    </source>
</evidence>
<dbReference type="GO" id="GO:0000977">
    <property type="term" value="F:RNA polymerase II transcription regulatory region sequence-specific DNA binding"/>
    <property type="evidence" value="ECO:0007669"/>
    <property type="project" value="TreeGrafter"/>
</dbReference>
<dbReference type="PANTHER" id="PTHR23349">
    <property type="entry name" value="BASIC HELIX-LOOP-HELIX TRANSCRIPTION FACTOR, TWIST"/>
    <property type="match status" value="1"/>
</dbReference>
<dbReference type="PANTHER" id="PTHR23349:SF10">
    <property type="entry name" value="CLASS A BASIC HELIX-LOOP-HELIX PROTEIN 9"/>
    <property type="match status" value="1"/>
</dbReference>
<dbReference type="GO" id="GO:0000981">
    <property type="term" value="F:DNA-binding transcription factor activity, RNA polymerase II-specific"/>
    <property type="evidence" value="ECO:0007669"/>
    <property type="project" value="TreeGrafter"/>
</dbReference>
<dbReference type="EMBL" id="JAROKS010000025">
    <property type="protein sequence ID" value="KAK1785864.1"/>
    <property type="molecule type" value="Genomic_DNA"/>
</dbReference>
<feature type="region of interest" description="Disordered" evidence="1">
    <location>
        <begin position="27"/>
        <end position="61"/>
    </location>
</feature>
<accession>A0AAD8YT68</accession>
<dbReference type="GO" id="GO:0032502">
    <property type="term" value="P:developmental process"/>
    <property type="evidence" value="ECO:0007669"/>
    <property type="project" value="TreeGrafter"/>
</dbReference>
<dbReference type="Pfam" id="PF00010">
    <property type="entry name" value="HLH"/>
    <property type="match status" value="1"/>
</dbReference>
<sequence length="362" mass="41256">MPETSIGPESEFSEDEQVCLLGLEEDSDCEGPLKRPSPASESCPCPRSGEPEQTQVSKKRCRPVRSKARRVAANVRERKRILDYNQAFDALRKALKHDLSGKRLSKIATLRRAIHRISVLSMILQARPEERAATPPCRHLECQDRPEEETTGPRFQDLAERYAQCRLELQGTQPHTMPCEMHLCRDSPVNPLAPCPPSPQYNPESLSTQSYMTHRQYGHPQEDLSYLRYGGGPRYQHGFKGTCYLNHVNCSSFAGQSNLWSEAWETYVPAGCEVQDGQIVPADGQWTAEASKLLSSLGEARLQLEILEMSKSDLATQEYYHSYGSMYDTEYYHSYGSMYDTDSYGFMYDTEYYHSYGFMFDT</sequence>
<dbReference type="PROSITE" id="PS50888">
    <property type="entry name" value="BHLH"/>
    <property type="match status" value="1"/>
</dbReference>
<dbReference type="AlphaFoldDB" id="A0AAD8YT68"/>
<reference evidence="3" key="1">
    <citation type="submission" date="2023-03" db="EMBL/GenBank/DDBJ databases">
        <title>Electrophorus voltai genome.</title>
        <authorList>
            <person name="Bian C."/>
        </authorList>
    </citation>
    <scope>NUCLEOTIDE SEQUENCE</scope>
    <source>
        <strain evidence="3">CB-2022</strain>
        <tissue evidence="3">Muscle</tissue>
    </source>
</reference>
<dbReference type="Gene3D" id="4.10.280.10">
    <property type="entry name" value="Helix-loop-helix DNA-binding domain"/>
    <property type="match status" value="1"/>
</dbReference>
<gene>
    <name evidence="3" type="ORF">P4O66_003231</name>
</gene>
<proteinExistence type="predicted"/>
<organism evidence="3 4">
    <name type="scientific">Electrophorus voltai</name>
    <dbReference type="NCBI Taxonomy" id="2609070"/>
    <lineage>
        <taxon>Eukaryota</taxon>
        <taxon>Metazoa</taxon>
        <taxon>Chordata</taxon>
        <taxon>Craniata</taxon>
        <taxon>Vertebrata</taxon>
        <taxon>Euteleostomi</taxon>
        <taxon>Actinopterygii</taxon>
        <taxon>Neopterygii</taxon>
        <taxon>Teleostei</taxon>
        <taxon>Ostariophysi</taxon>
        <taxon>Gymnotiformes</taxon>
        <taxon>Gymnotoidei</taxon>
        <taxon>Gymnotidae</taxon>
        <taxon>Electrophorus</taxon>
    </lineage>
</organism>
<dbReference type="CDD" id="cd18912">
    <property type="entry name" value="bHLH_TS_bHLHa9"/>
    <property type="match status" value="1"/>
</dbReference>
<dbReference type="GO" id="GO:0046983">
    <property type="term" value="F:protein dimerization activity"/>
    <property type="evidence" value="ECO:0007669"/>
    <property type="project" value="InterPro"/>
</dbReference>
<dbReference type="SUPFAM" id="SSF47459">
    <property type="entry name" value="HLH, helix-loop-helix DNA-binding domain"/>
    <property type="match status" value="1"/>
</dbReference>
<evidence type="ECO:0000313" key="4">
    <source>
        <dbReference type="Proteomes" id="UP001239994"/>
    </source>
</evidence>
<dbReference type="SMART" id="SM00353">
    <property type="entry name" value="HLH"/>
    <property type="match status" value="1"/>
</dbReference>
<evidence type="ECO:0000259" key="2">
    <source>
        <dbReference type="PROSITE" id="PS50888"/>
    </source>
</evidence>
<comment type="caution">
    <text evidence="3">The sequence shown here is derived from an EMBL/GenBank/DDBJ whole genome shotgun (WGS) entry which is preliminary data.</text>
</comment>
<feature type="domain" description="BHLH" evidence="2">
    <location>
        <begin position="68"/>
        <end position="120"/>
    </location>
</feature>
<name>A0AAD8YT68_9TELE</name>